<evidence type="ECO:0000256" key="1">
    <source>
        <dbReference type="ARBA" id="ARBA00022679"/>
    </source>
</evidence>
<evidence type="ECO:0000313" key="5">
    <source>
        <dbReference type="EMBL" id="MEO1767409.1"/>
    </source>
</evidence>
<feature type="region of interest" description="Disordered" evidence="3">
    <location>
        <begin position="242"/>
        <end position="261"/>
    </location>
</feature>
<dbReference type="Pfam" id="PF01171">
    <property type="entry name" value="ATP_bind_3"/>
    <property type="match status" value="1"/>
</dbReference>
<feature type="domain" description="tRNA(Ile)-lysidine/2-thiocytidine synthase N-terminal" evidence="4">
    <location>
        <begin position="31"/>
        <end position="197"/>
    </location>
</feature>
<dbReference type="RefSeq" id="WP_347308520.1">
    <property type="nucleotide sequence ID" value="NZ_JBAJEX010000007.1"/>
</dbReference>
<accession>A0ABV0EJ15</accession>
<dbReference type="SUPFAM" id="SSF52402">
    <property type="entry name" value="Adenine nucleotide alpha hydrolases-like"/>
    <property type="match status" value="1"/>
</dbReference>
<keyword evidence="5" id="KW-0067">ATP-binding</keyword>
<dbReference type="Gene3D" id="3.40.50.620">
    <property type="entry name" value="HUPs"/>
    <property type="match status" value="1"/>
</dbReference>
<evidence type="ECO:0000256" key="2">
    <source>
        <dbReference type="ARBA" id="ARBA00022694"/>
    </source>
</evidence>
<dbReference type="PIRSF" id="PIRSF004976">
    <property type="entry name" value="ATPase_YdaO"/>
    <property type="match status" value="1"/>
</dbReference>
<gene>
    <name evidence="5" type="ORF">V6E02_09305</name>
</gene>
<proteinExistence type="predicted"/>
<keyword evidence="5" id="KW-0547">Nucleotide-binding</keyword>
<comment type="caution">
    <text evidence="5">The sequence shown here is derived from an EMBL/GenBank/DDBJ whole genome shotgun (WGS) entry which is preliminary data.</text>
</comment>
<dbReference type="EMBL" id="JBAJEX010000007">
    <property type="protein sequence ID" value="MEO1767409.1"/>
    <property type="molecule type" value="Genomic_DNA"/>
</dbReference>
<keyword evidence="1" id="KW-0808">Transferase</keyword>
<dbReference type="PANTHER" id="PTHR43686">
    <property type="entry name" value="SULFURTRANSFERASE-RELATED"/>
    <property type="match status" value="1"/>
</dbReference>
<keyword evidence="6" id="KW-1185">Reference proteome</keyword>
<reference evidence="5 6" key="1">
    <citation type="submission" date="2024-02" db="EMBL/GenBank/DDBJ databases">
        <title>New thermophilic sulfur-oxidizing bacteria from a hot springs of the Uzon caldera (Kamchatka, Russia).</title>
        <authorList>
            <person name="Dukat A.M."/>
            <person name="Elcheninov A.G."/>
            <person name="Frolov E.N."/>
        </authorList>
    </citation>
    <scope>NUCLEOTIDE SEQUENCE [LARGE SCALE GENOMIC DNA]</scope>
    <source>
        <strain evidence="5 6">AK1</strain>
    </source>
</reference>
<evidence type="ECO:0000256" key="3">
    <source>
        <dbReference type="SAM" id="MobiDB-lite"/>
    </source>
</evidence>
<dbReference type="InterPro" id="IPR035107">
    <property type="entry name" value="tRNA_thiolation_TtcA_Ctu1"/>
</dbReference>
<evidence type="ECO:0000313" key="6">
    <source>
        <dbReference type="Proteomes" id="UP001482231"/>
    </source>
</evidence>
<dbReference type="Proteomes" id="UP001482231">
    <property type="component" value="Unassembled WGS sequence"/>
</dbReference>
<dbReference type="PANTHER" id="PTHR43686:SF1">
    <property type="entry name" value="AMINOTRAN_5 DOMAIN-CONTAINING PROTEIN"/>
    <property type="match status" value="1"/>
</dbReference>
<feature type="compositionally biased region" description="Basic residues" evidence="3">
    <location>
        <begin position="249"/>
        <end position="261"/>
    </location>
</feature>
<dbReference type="CDD" id="cd24138">
    <property type="entry name" value="TtcA-like"/>
    <property type="match status" value="1"/>
</dbReference>
<name>A0ABV0EJ15_9BURK</name>
<organism evidence="5 6">
    <name type="scientific">Thiobacter aerophilum</name>
    <dbReference type="NCBI Taxonomy" id="3121275"/>
    <lineage>
        <taxon>Bacteria</taxon>
        <taxon>Pseudomonadati</taxon>
        <taxon>Pseudomonadota</taxon>
        <taxon>Betaproteobacteria</taxon>
        <taxon>Burkholderiales</taxon>
        <taxon>Thiobacteraceae</taxon>
        <taxon>Thiobacter</taxon>
    </lineage>
</organism>
<dbReference type="GO" id="GO:0005524">
    <property type="term" value="F:ATP binding"/>
    <property type="evidence" value="ECO:0007669"/>
    <property type="project" value="UniProtKB-KW"/>
</dbReference>
<keyword evidence="2" id="KW-0819">tRNA processing</keyword>
<protein>
    <submittedName>
        <fullName evidence="5">ATP-binding protein</fullName>
    </submittedName>
</protein>
<evidence type="ECO:0000259" key="4">
    <source>
        <dbReference type="Pfam" id="PF01171"/>
    </source>
</evidence>
<dbReference type="InterPro" id="IPR011063">
    <property type="entry name" value="TilS/TtcA_N"/>
</dbReference>
<sequence>MTAVVAPSRRLVAAAGRAIGDYDMIRANDRVLVALSGGKDSLSLLHVLLHLQKKAPIRFELAAATVDPQSPDFDPAPLKDYVPQLGIPYFYESFPIVEQAKTSMQGDSFCAFCSRLRRGLLYGCARREGYNVLALAQHLDDLAETFLMSAFFGGKLRTMQAHYVIDAGDLRVIRPFVYVRERQTAAYARNAGLPVIQENCPACFSKPTERMHMKQLLAGLEKEHARLFPNLLTAMRPLMGPMKEGQRHMPPRHRHDRLVVD</sequence>
<dbReference type="InterPro" id="IPR014729">
    <property type="entry name" value="Rossmann-like_a/b/a_fold"/>
</dbReference>